<reference evidence="3" key="1">
    <citation type="submission" date="2021-01" db="EMBL/GenBank/DDBJ databases">
        <authorList>
            <person name="Corre E."/>
            <person name="Pelletier E."/>
            <person name="Niang G."/>
            <person name="Scheremetjew M."/>
            <person name="Finn R."/>
            <person name="Kale V."/>
            <person name="Holt S."/>
            <person name="Cochrane G."/>
            <person name="Meng A."/>
            <person name="Brown T."/>
            <person name="Cohen L."/>
        </authorList>
    </citation>
    <scope>NUCLEOTIDE SEQUENCE</scope>
    <source>
        <strain evidence="3">Isolate 1302-5</strain>
    </source>
</reference>
<evidence type="ECO:0000313" key="3">
    <source>
        <dbReference type="EMBL" id="CAE2271964.1"/>
    </source>
</evidence>
<dbReference type="PANTHER" id="PTHR38016:SF1">
    <property type="entry name" value="LIMITING CO2-INDUCIBLE PROTEIN B_C BETA CARBONYIC ANHYDRASE DOMAIN-CONTAINING PROTEIN"/>
    <property type="match status" value="1"/>
</dbReference>
<feature type="signal peptide" evidence="1">
    <location>
        <begin position="1"/>
        <end position="17"/>
    </location>
</feature>
<dbReference type="InterPro" id="IPR040703">
    <property type="entry name" value="LCIB/C_CA"/>
</dbReference>
<dbReference type="PANTHER" id="PTHR38016">
    <property type="entry name" value="UNNAMED PRODUCT"/>
    <property type="match status" value="1"/>
</dbReference>
<feature type="domain" description="Limiting CO2-inducible protein B/C beta carbonyic anhydrase" evidence="2">
    <location>
        <begin position="91"/>
        <end position="311"/>
    </location>
</feature>
<evidence type="ECO:0000256" key="1">
    <source>
        <dbReference type="SAM" id="SignalP"/>
    </source>
</evidence>
<name>A0A7S4N8T2_9STRA</name>
<protein>
    <recommendedName>
        <fullName evidence="2">Limiting CO2-inducible protein B/C beta carbonyic anhydrase domain-containing protein</fullName>
    </recommendedName>
</protein>
<accession>A0A7S4N8T2</accession>
<feature type="chain" id="PRO_5030638525" description="Limiting CO2-inducible protein B/C beta carbonyic anhydrase domain-containing protein" evidence="1">
    <location>
        <begin position="18"/>
        <end position="328"/>
    </location>
</feature>
<keyword evidence="1" id="KW-0732">Signal</keyword>
<sequence length="328" mass="35296">MMLRASLLVCCVSSAWSFQPATKPRAFSRSSVAVNNWPPDDAGNLSNRASIGEMIIVDPVSVEAKVQQVVGETPPKEPTFDDTIKSIFPDALSNQELETRVVKVLAEKGFDSSNTLLATSLCCDELARRLENDLCKVYGKNFNLGGLSGFPFAGNTGFGAMSAHIPDDGYCLIVHGPHVGVSKDGTVGKVERKGIELVDNCCGSAIAASNYLQGITDGGAAITTTIQEFTDFQQGAVQELILPHGKRLTEAENRMLELPYALYDSQDMLMRDIIAGGAAGTKAGTAVLGGIQINTGPDTPDYFHPLRFDYMNNKGEILEDMLPLIMER</sequence>
<dbReference type="Pfam" id="PF18599">
    <property type="entry name" value="LCIB_C_CA"/>
    <property type="match status" value="1"/>
</dbReference>
<organism evidence="3">
    <name type="scientific">Odontella aurita</name>
    <dbReference type="NCBI Taxonomy" id="265563"/>
    <lineage>
        <taxon>Eukaryota</taxon>
        <taxon>Sar</taxon>
        <taxon>Stramenopiles</taxon>
        <taxon>Ochrophyta</taxon>
        <taxon>Bacillariophyta</taxon>
        <taxon>Mediophyceae</taxon>
        <taxon>Biddulphiophycidae</taxon>
        <taxon>Eupodiscales</taxon>
        <taxon>Odontellaceae</taxon>
        <taxon>Odontella</taxon>
    </lineage>
</organism>
<dbReference type="EMBL" id="HBKQ01047175">
    <property type="protein sequence ID" value="CAE2271964.1"/>
    <property type="molecule type" value="Transcribed_RNA"/>
</dbReference>
<evidence type="ECO:0000259" key="2">
    <source>
        <dbReference type="Pfam" id="PF18599"/>
    </source>
</evidence>
<gene>
    <name evidence="3" type="ORF">OAUR00152_LOCUS32565</name>
</gene>
<proteinExistence type="predicted"/>
<dbReference type="AlphaFoldDB" id="A0A7S4N8T2"/>